<name>A0A644YVA5_9ZZZZ</name>
<reference evidence="1" key="1">
    <citation type="submission" date="2019-08" db="EMBL/GenBank/DDBJ databases">
        <authorList>
            <person name="Kucharzyk K."/>
            <person name="Murdoch R.W."/>
            <person name="Higgins S."/>
            <person name="Loffler F."/>
        </authorList>
    </citation>
    <scope>NUCLEOTIDE SEQUENCE</scope>
</reference>
<organism evidence="1">
    <name type="scientific">bioreactor metagenome</name>
    <dbReference type="NCBI Taxonomy" id="1076179"/>
    <lineage>
        <taxon>unclassified sequences</taxon>
        <taxon>metagenomes</taxon>
        <taxon>ecological metagenomes</taxon>
    </lineage>
</organism>
<evidence type="ECO:0000313" key="1">
    <source>
        <dbReference type="EMBL" id="MPM32269.1"/>
    </source>
</evidence>
<protein>
    <submittedName>
        <fullName evidence="1">Uncharacterized protein</fullName>
    </submittedName>
</protein>
<dbReference type="EMBL" id="VSSQ01006314">
    <property type="protein sequence ID" value="MPM32269.1"/>
    <property type="molecule type" value="Genomic_DNA"/>
</dbReference>
<sequence length="122" mass="13476">MNVHSDETVPERHHCVAKKVAGCCLNDVFHDFRSVALDAFPLFRAADTFICEAIAAKLVFSDTRLYIGKTSAGGHDDKEHPALIHKIDAMRVCRGFLPDSFHRSAVNLPPEAHNVRIGRTPG</sequence>
<accession>A0A644YVA5</accession>
<dbReference type="AlphaFoldDB" id="A0A644YVA5"/>
<proteinExistence type="predicted"/>
<gene>
    <name evidence="1" type="ORF">SDC9_78831</name>
</gene>
<comment type="caution">
    <text evidence="1">The sequence shown here is derived from an EMBL/GenBank/DDBJ whole genome shotgun (WGS) entry which is preliminary data.</text>
</comment>